<gene>
    <name evidence="2" type="ORF">EJ05DRAFT_474576</name>
</gene>
<proteinExistence type="predicted"/>
<organism evidence="2 3">
    <name type="scientific">Pseudovirgaria hyperparasitica</name>
    <dbReference type="NCBI Taxonomy" id="470096"/>
    <lineage>
        <taxon>Eukaryota</taxon>
        <taxon>Fungi</taxon>
        <taxon>Dikarya</taxon>
        <taxon>Ascomycota</taxon>
        <taxon>Pezizomycotina</taxon>
        <taxon>Dothideomycetes</taxon>
        <taxon>Dothideomycetes incertae sedis</taxon>
        <taxon>Acrospermales</taxon>
        <taxon>Acrospermaceae</taxon>
        <taxon>Pseudovirgaria</taxon>
    </lineage>
</organism>
<feature type="region of interest" description="Disordered" evidence="1">
    <location>
        <begin position="1"/>
        <end position="107"/>
    </location>
</feature>
<name>A0A6A6WBY3_9PEZI</name>
<sequence>MSSRALRKAQRELEEKKQLEQPKADANSEDESEDGTDAPALTSQGPSMFALLGDADDQNDEEPDEQARDATTPDYSDEQQTPQPVKAKKKKKKKGKRQKTTEDVDTNRAGEALSEKVLDEIDLALRALSVKDSKARGNGLLDLQPTISPEQHELCKLLAVETQHLHAANEMRKLFGRAALEANEDEDGHGQRRRRMQRGNERAGAVAGRNAGGRNLAAIGLRKNIFVQGKEEWPRATLGGLGMEIIEKRKDGTVLYKFVHNSAYQDVQRQFNECVASMDPNRMVQLLQYNPSHISTLLQVSEIAKHERDRATSGDLLERALFSFGKAVHSTFPMNLAQGKARLDFKRPENREFWLAGWRYIAILGQKATWRTAFEWALLLLSLDPLGDPYCVSLVIDQLAIRSRQPQRLIDLWDSEYLSSKWHRLANISMSVGLAYVQVKEPALGRTVLKKAIEQYPWVAMRLFQELDLQPIPGSIWGKQVRSEVENIFTELYVKKSKDIWNTPEATTILMEVASSAQPNPSPDMSIYTGFDELDYTRHIMLTDDQSLIGLLDRRLTSSLTSVSDPLPPRDNISSYSAARQGRASGSRASALEIVRELSALETFFRNLLPFFPQAGQERAQGASAFIDPDTGEVPTPQDLEQRIMASGIELDVILARSTRMQELQRELDIVLRETDSEENIEALRLWNEHNTAGET</sequence>
<dbReference type="GO" id="GO:1990116">
    <property type="term" value="P:ribosome-associated ubiquitin-dependent protein catabolic process"/>
    <property type="evidence" value="ECO:0007669"/>
    <property type="project" value="TreeGrafter"/>
</dbReference>
<dbReference type="OrthoDB" id="205993at2759"/>
<evidence type="ECO:0000256" key="1">
    <source>
        <dbReference type="SAM" id="MobiDB-lite"/>
    </source>
</evidence>
<evidence type="ECO:0000313" key="3">
    <source>
        <dbReference type="Proteomes" id="UP000799437"/>
    </source>
</evidence>
<accession>A0A6A6WBY3</accession>
<feature type="region of interest" description="Disordered" evidence="1">
    <location>
        <begin position="182"/>
        <end position="207"/>
    </location>
</feature>
<keyword evidence="3" id="KW-1185">Reference proteome</keyword>
<dbReference type="GO" id="GO:0072344">
    <property type="term" value="P:rescue of stalled ribosome"/>
    <property type="evidence" value="ECO:0007669"/>
    <property type="project" value="TreeGrafter"/>
</dbReference>
<dbReference type="GO" id="GO:1990112">
    <property type="term" value="C:RQC complex"/>
    <property type="evidence" value="ECO:0007669"/>
    <property type="project" value="TreeGrafter"/>
</dbReference>
<dbReference type="PANTHER" id="PTHR22684:SF0">
    <property type="entry name" value="RIBOSOME QUALITY CONTROL COMPLEX SUBUNIT TCF25"/>
    <property type="match status" value="1"/>
</dbReference>
<dbReference type="Pfam" id="PF04910">
    <property type="entry name" value="Tcf25"/>
    <property type="match status" value="1"/>
</dbReference>
<feature type="compositionally biased region" description="Basic and acidic residues" evidence="1">
    <location>
        <begin position="9"/>
        <end position="23"/>
    </location>
</feature>
<feature type="compositionally biased region" description="Basic residues" evidence="1">
    <location>
        <begin position="86"/>
        <end position="98"/>
    </location>
</feature>
<evidence type="ECO:0000313" key="2">
    <source>
        <dbReference type="EMBL" id="KAF2759470.1"/>
    </source>
</evidence>
<dbReference type="InterPro" id="IPR006994">
    <property type="entry name" value="TCF25/Rqc1"/>
</dbReference>
<feature type="compositionally biased region" description="Acidic residues" evidence="1">
    <location>
        <begin position="54"/>
        <end position="64"/>
    </location>
</feature>
<reference evidence="2" key="1">
    <citation type="journal article" date="2020" name="Stud. Mycol.">
        <title>101 Dothideomycetes genomes: a test case for predicting lifestyles and emergence of pathogens.</title>
        <authorList>
            <person name="Haridas S."/>
            <person name="Albert R."/>
            <person name="Binder M."/>
            <person name="Bloem J."/>
            <person name="Labutti K."/>
            <person name="Salamov A."/>
            <person name="Andreopoulos B."/>
            <person name="Baker S."/>
            <person name="Barry K."/>
            <person name="Bills G."/>
            <person name="Bluhm B."/>
            <person name="Cannon C."/>
            <person name="Castanera R."/>
            <person name="Culley D."/>
            <person name="Daum C."/>
            <person name="Ezra D."/>
            <person name="Gonzalez J."/>
            <person name="Henrissat B."/>
            <person name="Kuo A."/>
            <person name="Liang C."/>
            <person name="Lipzen A."/>
            <person name="Lutzoni F."/>
            <person name="Magnuson J."/>
            <person name="Mondo S."/>
            <person name="Nolan M."/>
            <person name="Ohm R."/>
            <person name="Pangilinan J."/>
            <person name="Park H.-J."/>
            <person name="Ramirez L."/>
            <person name="Alfaro M."/>
            <person name="Sun H."/>
            <person name="Tritt A."/>
            <person name="Yoshinaga Y."/>
            <person name="Zwiers L.-H."/>
            <person name="Turgeon B."/>
            <person name="Goodwin S."/>
            <person name="Spatafora J."/>
            <person name="Crous P."/>
            <person name="Grigoriev I."/>
        </authorList>
    </citation>
    <scope>NUCLEOTIDE SEQUENCE</scope>
    <source>
        <strain evidence="2">CBS 121739</strain>
    </source>
</reference>
<dbReference type="EMBL" id="ML996569">
    <property type="protein sequence ID" value="KAF2759470.1"/>
    <property type="molecule type" value="Genomic_DNA"/>
</dbReference>
<feature type="compositionally biased region" description="Acidic residues" evidence="1">
    <location>
        <begin position="27"/>
        <end position="36"/>
    </location>
</feature>
<dbReference type="GeneID" id="54484680"/>
<dbReference type="PANTHER" id="PTHR22684">
    <property type="entry name" value="NULP1-RELATED"/>
    <property type="match status" value="1"/>
</dbReference>
<dbReference type="Proteomes" id="UP000799437">
    <property type="component" value="Unassembled WGS sequence"/>
</dbReference>
<dbReference type="AlphaFoldDB" id="A0A6A6WBY3"/>
<protein>
    <submittedName>
        <fullName evidence="2">DUF654-domain-containing protein</fullName>
    </submittedName>
</protein>
<dbReference type="RefSeq" id="XP_033601921.1">
    <property type="nucleotide sequence ID" value="XM_033743626.1"/>
</dbReference>